<dbReference type="InterPro" id="IPR036365">
    <property type="entry name" value="PGBD-like_sf"/>
</dbReference>
<protein>
    <submittedName>
        <fullName evidence="4">Peptidoglycan-binding protein</fullName>
    </submittedName>
</protein>
<organism evidence="4 5">
    <name type="scientific">Candidatus Sungiibacteriota bacterium</name>
    <dbReference type="NCBI Taxonomy" id="2750080"/>
    <lineage>
        <taxon>Bacteria</taxon>
        <taxon>Candidatus Sungiibacteriota</taxon>
    </lineage>
</organism>
<dbReference type="SUPFAM" id="SSF47090">
    <property type="entry name" value="PGBD-like"/>
    <property type="match status" value="1"/>
</dbReference>
<dbReference type="AlphaFoldDB" id="A0A932QYK7"/>
<proteinExistence type="predicted"/>
<evidence type="ECO:0000313" key="5">
    <source>
        <dbReference type="Proteomes" id="UP000753196"/>
    </source>
</evidence>
<feature type="region of interest" description="Disordered" evidence="1">
    <location>
        <begin position="120"/>
        <end position="153"/>
    </location>
</feature>
<comment type="caution">
    <text evidence="4">The sequence shown here is derived from an EMBL/GenBank/DDBJ whole genome shotgun (WGS) entry which is preliminary data.</text>
</comment>
<keyword evidence="2" id="KW-0732">Signal</keyword>
<evidence type="ECO:0000256" key="1">
    <source>
        <dbReference type="SAM" id="MobiDB-lite"/>
    </source>
</evidence>
<evidence type="ECO:0000256" key="2">
    <source>
        <dbReference type="SAM" id="SignalP"/>
    </source>
</evidence>
<reference evidence="4" key="1">
    <citation type="submission" date="2020-07" db="EMBL/GenBank/DDBJ databases">
        <title>Huge and variable diversity of episymbiotic CPR bacteria and DPANN archaea in groundwater ecosystems.</title>
        <authorList>
            <person name="He C.Y."/>
            <person name="Keren R."/>
            <person name="Whittaker M."/>
            <person name="Farag I.F."/>
            <person name="Doudna J."/>
            <person name="Cate J.H.D."/>
            <person name="Banfield J.F."/>
        </authorList>
    </citation>
    <scope>NUCLEOTIDE SEQUENCE</scope>
    <source>
        <strain evidence="4">NC_groundwater_973_Pr1_S-0.2um_54_13</strain>
    </source>
</reference>
<name>A0A932QYK7_9BACT</name>
<dbReference type="InterPro" id="IPR002477">
    <property type="entry name" value="Peptidoglycan-bd-like"/>
</dbReference>
<dbReference type="Pfam" id="PF01471">
    <property type="entry name" value="PG_binding_1"/>
    <property type="match status" value="1"/>
</dbReference>
<sequence>MHKVKRVIAVLGVLLLPAVSLAANEVITNADTTLVLGSDSSNYTLKNTSQFDSMTADTTTFSFTLSQGGRVTLVSPDRKKLNTNASPPVRAVFTCGTDQSQLDLTIDDPFTTTTVIVTPTGTCSTGSGTGGGSGGGGSSGGGGGGGGTSTAPGQAADKLLALQQKITSLQTKIAEKRGTQNQGRFGATPPAFGVFARNLAPGQRDEEVRRLQELLARDKAVYPEGTASGFFGPATTRAVKNFQKKYGLPQVGTVGPQTRKKLEELFGSGTSQQPAPTPQASTPTPTPAPSGQTSAIQNQIRALQAQLLQQQIKLIQDKINSLKK</sequence>
<feature type="compositionally biased region" description="Gly residues" evidence="1">
    <location>
        <begin position="127"/>
        <end position="148"/>
    </location>
</feature>
<dbReference type="EMBL" id="JACQCR010000059">
    <property type="protein sequence ID" value="MBI3631187.1"/>
    <property type="molecule type" value="Genomic_DNA"/>
</dbReference>
<feature type="compositionally biased region" description="Low complexity" evidence="1">
    <location>
        <begin position="268"/>
        <end position="297"/>
    </location>
</feature>
<evidence type="ECO:0000259" key="3">
    <source>
        <dbReference type="Pfam" id="PF01471"/>
    </source>
</evidence>
<accession>A0A932QYK7</accession>
<dbReference type="Gene3D" id="1.10.101.10">
    <property type="entry name" value="PGBD-like superfamily/PGBD"/>
    <property type="match status" value="1"/>
</dbReference>
<gene>
    <name evidence="4" type="ORF">HY221_02520</name>
</gene>
<feature type="domain" description="Peptidoglycan binding-like" evidence="3">
    <location>
        <begin position="204"/>
        <end position="262"/>
    </location>
</feature>
<feature type="signal peptide" evidence="2">
    <location>
        <begin position="1"/>
        <end position="22"/>
    </location>
</feature>
<feature type="chain" id="PRO_5036931805" evidence="2">
    <location>
        <begin position="23"/>
        <end position="324"/>
    </location>
</feature>
<evidence type="ECO:0000313" key="4">
    <source>
        <dbReference type="EMBL" id="MBI3631187.1"/>
    </source>
</evidence>
<dbReference type="InterPro" id="IPR036366">
    <property type="entry name" value="PGBDSf"/>
</dbReference>
<feature type="region of interest" description="Disordered" evidence="1">
    <location>
        <begin position="265"/>
        <end position="297"/>
    </location>
</feature>
<dbReference type="Proteomes" id="UP000753196">
    <property type="component" value="Unassembled WGS sequence"/>
</dbReference>